<feature type="region of interest" description="Disordered" evidence="1">
    <location>
        <begin position="1"/>
        <end position="120"/>
    </location>
</feature>
<organism evidence="2 3">
    <name type="scientific">Aedes aegypti</name>
    <name type="common">Yellowfever mosquito</name>
    <name type="synonym">Culex aegypti</name>
    <dbReference type="NCBI Taxonomy" id="7159"/>
    <lineage>
        <taxon>Eukaryota</taxon>
        <taxon>Metazoa</taxon>
        <taxon>Ecdysozoa</taxon>
        <taxon>Arthropoda</taxon>
        <taxon>Hexapoda</taxon>
        <taxon>Insecta</taxon>
        <taxon>Pterygota</taxon>
        <taxon>Neoptera</taxon>
        <taxon>Endopterygota</taxon>
        <taxon>Diptera</taxon>
        <taxon>Nematocera</taxon>
        <taxon>Culicoidea</taxon>
        <taxon>Culicidae</taxon>
        <taxon>Culicinae</taxon>
        <taxon>Aedini</taxon>
        <taxon>Aedes</taxon>
        <taxon>Stegomyia</taxon>
    </lineage>
</organism>
<feature type="compositionally biased region" description="Basic and acidic residues" evidence="1">
    <location>
        <begin position="902"/>
        <end position="917"/>
    </location>
</feature>
<feature type="compositionally biased region" description="Basic and acidic residues" evidence="1">
    <location>
        <begin position="924"/>
        <end position="1018"/>
    </location>
</feature>
<feature type="compositionally biased region" description="Low complexity" evidence="1">
    <location>
        <begin position="1510"/>
        <end position="1531"/>
    </location>
</feature>
<dbReference type="Proteomes" id="UP000008820">
    <property type="component" value="Chromosome 2"/>
</dbReference>
<dbReference type="InParanoid" id="A0A6I8TAD6"/>
<evidence type="ECO:0000256" key="1">
    <source>
        <dbReference type="SAM" id="MobiDB-lite"/>
    </source>
</evidence>
<feature type="region of interest" description="Disordered" evidence="1">
    <location>
        <begin position="464"/>
        <end position="484"/>
    </location>
</feature>
<feature type="compositionally biased region" description="Polar residues" evidence="1">
    <location>
        <begin position="155"/>
        <end position="171"/>
    </location>
</feature>
<feature type="region of interest" description="Disordered" evidence="1">
    <location>
        <begin position="568"/>
        <end position="596"/>
    </location>
</feature>
<feature type="compositionally biased region" description="Polar residues" evidence="1">
    <location>
        <begin position="94"/>
        <end position="111"/>
    </location>
</feature>
<name>A0A6I8TAD6_AEDAE</name>
<feature type="compositionally biased region" description="Polar residues" evidence="1">
    <location>
        <begin position="671"/>
        <end position="680"/>
    </location>
</feature>
<accession>A0A6I8TAD6</accession>
<feature type="compositionally biased region" description="Basic and acidic residues" evidence="1">
    <location>
        <begin position="1031"/>
        <end position="1098"/>
    </location>
</feature>
<feature type="compositionally biased region" description="Low complexity" evidence="1">
    <location>
        <begin position="7"/>
        <end position="23"/>
    </location>
</feature>
<feature type="compositionally biased region" description="Basic and acidic residues" evidence="1">
    <location>
        <begin position="172"/>
        <end position="182"/>
    </location>
</feature>
<feature type="region of interest" description="Disordered" evidence="1">
    <location>
        <begin position="256"/>
        <end position="300"/>
    </location>
</feature>
<feature type="region of interest" description="Disordered" evidence="1">
    <location>
        <begin position="1401"/>
        <end position="1474"/>
    </location>
</feature>
<feature type="compositionally biased region" description="Basic and acidic residues" evidence="1">
    <location>
        <begin position="290"/>
        <end position="300"/>
    </location>
</feature>
<proteinExistence type="predicted"/>
<sequence length="1629" mass="179279">MSHRNNDNNVPWNNRNQRNNNNDGMGGGNYKNWGGGNNNRYGGPDNRYNNSNKDRRNYRGGYGGNRRSYEDRRPYRNNNSWNNNNGAPDGNYPRNYQNNWHQKQPDQNNKGGNKYGPQIQQPEPDIMAQQIPPMMIDFADSDPVEEQAPERSVEASGSNDGAKSKSTNGTTQDKEAGPERTGPESNSNKSWLNDEFGSPGEGFQGFAEDDFEKTPNGSAKFDGKVPTREEKGNVSLQENELRTLIVDEAMKIISDAEQPSCSSNTSQKSSSETITAATTSASASSNPPNPERRASIERSAEQVTRKLINQLTSMNKHSLKQVINNPDSKYETALKTHARQKLRAEVRRQLRNFNLNEGSAQTKTSCGMLEPDECVDSDKIPEALLEQIGKVLDLNLLDLNVTEESAPSATTAAGEEDDCVINPGEADFSATEVLDKNLRLTDEDEQFDTDDLFARAELLLMKGSESVRQGNSSGPSSPTDEMFPNEQIDSIVSEDNGVDMQDPDADPDQEQIERMLDERLAPSFPCFLRVSTVEELNKKVDDLPVPKTEEEEEQTDDTVPIVLSSIQVDSQTNDEITPEVNATPPVADKLPEPENPPVEAIAIDLDQTRAVVESPTLPAKEETAEETSEPVVPAISAVPVTVEVAAETVTPPVEDKPAEKPQEQDIAPTVASPQKVTTPEQPSPAIIRAPTHPELAARKPKGSKTYKPNLVQHEHPKRDGAKPSTGSPSRPPSSSSSSSTSKALAKSGSSLNLAPSKPSKPQNPLDKNDSTSSRGRSRSRRDTASGQNPKDPKEAPPNNATSESLPSATPSVQPPSAGSSPAPHHPQPSEQPPQRSARAKTPGPALAGGPQDHSSSLGVKKKKKKKRNKRKDRSPPPDLGMMLECDLRVSRPAVTPTPPPVHSREPSSLKKNPEPDRSSSSSKPSRETRAKSADPKLYYESKRDRDRKDKDRDRDRDKQRIRDDEGKKSRSKEEKKETDRDRDKVDNRDRESRKEKEAEREDGNGSDVGKPDRNERKKSPAPKASATAKHSNKEEPKEIPKEVAVEKEKESSKDDKEIKVKDFAREKESVSKDKEEKDVPDGREAKGSDDTQAVKEISETPAEQTKPAKPEKKKKKKSLLKGPNLIKGRREVVEVAEAVVEEQAKQIEEVVVVIEDTPPPSVSQPPSEPEAPPQTRNKQKDTAVSSKQSLPVAPATTPVEHSSAMTTSATLLMQRTASPRPWKSPGEKKIIPPAICSMITHHPMSPPTPERPRKTPTPTPPSPVRSPEPSHHPQRIHLAASPVVLPQADLLARLPIQSSIAPLVATTITPPENSFAPVMALLNQMQEIDNKMSDFQRRKMQIDSEMMRLNSEKFQIDQNSMQLQNERFMLLNTLRAVLVECELKTLASMQSVSHMPAAAMSPALANRRRNPETEPESAPRTKRRKETQQEHEMSATDQSYRQVPISSSATELSEPEEPTTPSSSVATGGERTIRRITKISGNTEILKLFQRRRLISDRSTEESQPEDNGAPQVAASVPTPTTTTTTTVEKPTAAKRRRTRTYGGGGTIDQSQEPSTAIRLRSDSTRSVESGKSIEIVDHPPVVPAATATRLKKDEEIPLAKHRVLLPREVKVVINRLNVAKKRGASETT</sequence>
<evidence type="ECO:0000313" key="2">
    <source>
        <dbReference type="EnsemblMetazoa" id="AAEL007857-PB"/>
    </source>
</evidence>
<feature type="compositionally biased region" description="Polar residues" evidence="1">
    <location>
        <begin position="466"/>
        <end position="479"/>
    </location>
</feature>
<evidence type="ECO:0000313" key="3">
    <source>
        <dbReference type="Proteomes" id="UP000008820"/>
    </source>
</evidence>
<feature type="compositionally biased region" description="Basic and acidic residues" evidence="1">
    <location>
        <begin position="221"/>
        <end position="232"/>
    </location>
</feature>
<feature type="compositionally biased region" description="Gly residues" evidence="1">
    <location>
        <begin position="24"/>
        <end position="37"/>
    </location>
</feature>
<feature type="region of interest" description="Disordered" evidence="1">
    <location>
        <begin position="541"/>
        <end position="560"/>
    </location>
</feature>
<feature type="compositionally biased region" description="Low complexity" evidence="1">
    <location>
        <begin position="38"/>
        <end position="50"/>
    </location>
</feature>
<feature type="compositionally biased region" description="Basic and acidic residues" evidence="1">
    <location>
        <begin position="653"/>
        <end position="663"/>
    </location>
</feature>
<protein>
    <submittedName>
        <fullName evidence="2">Uncharacterized protein</fullName>
    </submittedName>
</protein>
<gene>
    <name evidence="2" type="primary">5569709</name>
</gene>
<feature type="compositionally biased region" description="Polar residues" evidence="1">
    <location>
        <begin position="1435"/>
        <end position="1445"/>
    </location>
</feature>
<feature type="compositionally biased region" description="Basic and acidic residues" evidence="1">
    <location>
        <begin position="712"/>
        <end position="721"/>
    </location>
</feature>
<reference evidence="2 3" key="1">
    <citation type="submission" date="2017-06" db="EMBL/GenBank/DDBJ databases">
        <title>Aedes aegypti genome working group (AGWG) sequencing and assembly.</title>
        <authorList>
            <consortium name="Aedes aegypti Genome Working Group (AGWG)"/>
            <person name="Matthews B.J."/>
        </authorList>
    </citation>
    <scope>NUCLEOTIDE SEQUENCE [LARGE SCALE GENOMIC DNA]</scope>
    <source>
        <strain evidence="2 3">LVP_AGWG</strain>
    </source>
</reference>
<dbReference type="OrthoDB" id="10002522at2759"/>
<feature type="compositionally biased region" description="Low complexity" evidence="1">
    <location>
        <begin position="723"/>
        <end position="751"/>
    </location>
</feature>
<feature type="compositionally biased region" description="Polar residues" evidence="1">
    <location>
        <begin position="798"/>
        <end position="809"/>
    </location>
</feature>
<feature type="compositionally biased region" description="Basic residues" evidence="1">
    <location>
        <begin position="859"/>
        <end position="872"/>
    </location>
</feature>
<feature type="region of interest" description="Disordered" evidence="1">
    <location>
        <begin position="646"/>
        <end position="1130"/>
    </location>
</feature>
<feature type="compositionally biased region" description="Low complexity" evidence="1">
    <location>
        <begin position="810"/>
        <end position="822"/>
    </location>
</feature>
<feature type="region of interest" description="Disordered" evidence="1">
    <location>
        <begin position="1497"/>
        <end position="1555"/>
    </location>
</feature>
<reference evidence="2" key="2">
    <citation type="submission" date="2020-05" db="UniProtKB">
        <authorList>
            <consortium name="EnsemblMetazoa"/>
        </authorList>
    </citation>
    <scope>IDENTIFICATION</scope>
    <source>
        <strain evidence="2">LVP_AGWG</strain>
    </source>
</reference>
<feature type="region of interest" description="Disordered" evidence="1">
    <location>
        <begin position="1238"/>
        <end position="1273"/>
    </location>
</feature>
<feature type="compositionally biased region" description="Pro residues" evidence="1">
    <location>
        <begin position="1157"/>
        <end position="1172"/>
    </location>
</feature>
<keyword evidence="3" id="KW-1185">Reference proteome</keyword>
<feature type="region of interest" description="Disordered" evidence="1">
    <location>
        <begin position="1151"/>
        <end position="1206"/>
    </location>
</feature>
<dbReference type="EnsemblMetazoa" id="AAEL007857-RB">
    <property type="protein sequence ID" value="AAEL007857-PB"/>
    <property type="gene ID" value="AAEL007857"/>
</dbReference>
<feature type="region of interest" description="Disordered" evidence="1">
    <location>
        <begin position="142"/>
        <end position="236"/>
    </location>
</feature>
<feature type="compositionally biased region" description="Low complexity" evidence="1">
    <location>
        <begin position="260"/>
        <end position="285"/>
    </location>
</feature>
<feature type="compositionally biased region" description="Pro residues" evidence="1">
    <location>
        <begin position="1244"/>
        <end position="1266"/>
    </location>
</feature>